<dbReference type="PROSITE" id="PS50173">
    <property type="entry name" value="UMUC"/>
    <property type="match status" value="1"/>
</dbReference>
<sequence length="447" mass="50808">MTVHVSYERIYKRKKGRNMNRTILHSDCNCFYASVELLHHPELRGKPVAVGGNPEARHGIVLTADYTAKRYGVKTGMALWQAKQVCPDIIFLPPRMDLYLRFSRMAQEIYSEYTDKIEPFGIDESWLDVSESAGIKGDGYAIAKEISERMKKELGITVSIGVSFNKIFAKLGSDYKKPDAITTMGKDEYKAKAWPLPVANLLYVGRATSRKFADMGIKTIGDLATMDEGILIKKLGKIGSVLHAFANGYDDSPVKLENTSAPVKSVGNSTTTPKDMKTDEDVKIVLYILAESVAARLRENGFRCRTVEISLRDKELFHFSKQVKLKNASNITAEIAEAAYLLYKKNYRLPADEEELKNSIPEFYQKPLRSIGICGTDLVTDYYWEQMDIFMNPRLREKQMKMDITVDTIRKRFGFYSIQRGLMYRDTILSACNAKEDHTVHPIGYFR</sequence>
<dbReference type="InterPro" id="IPR043128">
    <property type="entry name" value="Rev_trsase/Diguanyl_cyclase"/>
</dbReference>
<comment type="subcellular location">
    <subcellularLocation>
        <location evidence="1 15">Cytoplasm</location>
    </subcellularLocation>
</comment>
<evidence type="ECO:0000256" key="3">
    <source>
        <dbReference type="ARBA" id="ARBA00022457"/>
    </source>
</evidence>
<dbReference type="InterPro" id="IPR050116">
    <property type="entry name" value="DNA_polymerase-Y"/>
</dbReference>
<dbReference type="eggNOG" id="COG0389">
    <property type="taxonomic scope" value="Bacteria"/>
</dbReference>
<dbReference type="EC" id="2.7.7.7" evidence="15"/>
<evidence type="ECO:0000256" key="6">
    <source>
        <dbReference type="ARBA" id="ARBA00022695"/>
    </source>
</evidence>
<dbReference type="InterPro" id="IPR022880">
    <property type="entry name" value="DNApol_IV"/>
</dbReference>
<evidence type="ECO:0000256" key="11">
    <source>
        <dbReference type="ARBA" id="ARBA00022932"/>
    </source>
</evidence>
<dbReference type="Pfam" id="PF21999">
    <property type="entry name" value="IMS_HHH_1"/>
    <property type="match status" value="1"/>
</dbReference>
<dbReference type="GO" id="GO:0005829">
    <property type="term" value="C:cytosol"/>
    <property type="evidence" value="ECO:0007669"/>
    <property type="project" value="TreeGrafter"/>
</dbReference>
<feature type="binding site" evidence="15">
    <location>
        <position position="27"/>
    </location>
    <ligand>
        <name>Mg(2+)</name>
        <dbReference type="ChEBI" id="CHEBI:18420"/>
    </ligand>
</feature>
<evidence type="ECO:0000256" key="9">
    <source>
        <dbReference type="ARBA" id="ARBA00022763"/>
    </source>
</evidence>
<dbReference type="GO" id="GO:0003887">
    <property type="term" value="F:DNA-directed DNA polymerase activity"/>
    <property type="evidence" value="ECO:0007669"/>
    <property type="project" value="UniProtKB-UniRule"/>
</dbReference>
<keyword evidence="3 15" id="KW-0515">Mutator protein</keyword>
<dbReference type="EMBL" id="ACIL03000016">
    <property type="protein sequence ID" value="ESL02422.1"/>
    <property type="molecule type" value="Genomic_DNA"/>
</dbReference>
<evidence type="ECO:0000259" key="16">
    <source>
        <dbReference type="PROSITE" id="PS50173"/>
    </source>
</evidence>
<dbReference type="Gene3D" id="3.30.70.270">
    <property type="match status" value="1"/>
</dbReference>
<comment type="cofactor">
    <cofactor evidence="15">
        <name>Mg(2+)</name>
        <dbReference type="ChEBI" id="CHEBI:18420"/>
    </cofactor>
    <text evidence="15">Binds 2 magnesium ions per subunit.</text>
</comment>
<dbReference type="Proteomes" id="UP000018227">
    <property type="component" value="Unassembled WGS sequence"/>
</dbReference>
<evidence type="ECO:0000256" key="5">
    <source>
        <dbReference type="ARBA" id="ARBA00022679"/>
    </source>
</evidence>
<keyword evidence="13 15" id="KW-0234">DNA repair</keyword>
<name>V2Y2Y6_9FIRM</name>
<dbReference type="NCBIfam" id="NF002677">
    <property type="entry name" value="PRK02406.1"/>
    <property type="match status" value="1"/>
</dbReference>
<comment type="subunit">
    <text evidence="15">Monomer.</text>
</comment>
<dbReference type="InterPro" id="IPR001126">
    <property type="entry name" value="UmuC"/>
</dbReference>
<comment type="catalytic activity">
    <reaction evidence="14 15">
        <text>DNA(n) + a 2'-deoxyribonucleoside 5'-triphosphate = DNA(n+1) + diphosphate</text>
        <dbReference type="Rhea" id="RHEA:22508"/>
        <dbReference type="Rhea" id="RHEA-COMP:17339"/>
        <dbReference type="Rhea" id="RHEA-COMP:17340"/>
        <dbReference type="ChEBI" id="CHEBI:33019"/>
        <dbReference type="ChEBI" id="CHEBI:61560"/>
        <dbReference type="ChEBI" id="CHEBI:173112"/>
        <dbReference type="EC" id="2.7.7.7"/>
    </reaction>
</comment>
<dbReference type="GO" id="GO:0000287">
    <property type="term" value="F:magnesium ion binding"/>
    <property type="evidence" value="ECO:0007669"/>
    <property type="project" value="UniProtKB-UniRule"/>
</dbReference>
<evidence type="ECO:0000256" key="15">
    <source>
        <dbReference type="HAMAP-Rule" id="MF_01113"/>
    </source>
</evidence>
<dbReference type="PANTHER" id="PTHR11076:SF33">
    <property type="entry name" value="DNA POLYMERASE KAPPA"/>
    <property type="match status" value="1"/>
</dbReference>
<dbReference type="InterPro" id="IPR036775">
    <property type="entry name" value="DNA_pol_Y-fam_lit_finger_sf"/>
</dbReference>
<dbReference type="AlphaFoldDB" id="V2Y2Y6"/>
<evidence type="ECO:0000256" key="14">
    <source>
        <dbReference type="ARBA" id="ARBA00049244"/>
    </source>
</evidence>
<dbReference type="Gene3D" id="3.40.1170.60">
    <property type="match status" value="1"/>
</dbReference>
<dbReference type="GO" id="GO:0006261">
    <property type="term" value="P:DNA-templated DNA replication"/>
    <property type="evidence" value="ECO:0007669"/>
    <property type="project" value="UniProtKB-UniRule"/>
</dbReference>
<evidence type="ECO:0000313" key="17">
    <source>
        <dbReference type="EMBL" id="ESL02422.1"/>
    </source>
</evidence>
<evidence type="ECO:0000256" key="10">
    <source>
        <dbReference type="ARBA" id="ARBA00022842"/>
    </source>
</evidence>
<dbReference type="GO" id="GO:0006281">
    <property type="term" value="P:DNA repair"/>
    <property type="evidence" value="ECO:0007669"/>
    <property type="project" value="UniProtKB-UniRule"/>
</dbReference>
<evidence type="ECO:0000256" key="1">
    <source>
        <dbReference type="ARBA" id="ARBA00004496"/>
    </source>
</evidence>
<feature type="active site" evidence="15">
    <location>
        <position position="124"/>
    </location>
</feature>
<organism evidence="17 18">
    <name type="scientific">Catonella morbi ATCC 51271</name>
    <dbReference type="NCBI Taxonomy" id="592026"/>
    <lineage>
        <taxon>Bacteria</taxon>
        <taxon>Bacillati</taxon>
        <taxon>Bacillota</taxon>
        <taxon>Clostridia</taxon>
        <taxon>Lachnospirales</taxon>
        <taxon>Lachnospiraceae</taxon>
        <taxon>Catonella</taxon>
    </lineage>
</organism>
<keyword evidence="10 15" id="KW-0460">Magnesium</keyword>
<dbReference type="InterPro" id="IPR017961">
    <property type="entry name" value="DNA_pol_Y-fam_little_finger"/>
</dbReference>
<reference evidence="17 18" key="1">
    <citation type="submission" date="2013-06" db="EMBL/GenBank/DDBJ databases">
        <authorList>
            <person name="Weinstock G."/>
            <person name="Sodergren E."/>
            <person name="Clifton S."/>
            <person name="Fulton L."/>
            <person name="Fulton B."/>
            <person name="Courtney L."/>
            <person name="Fronick C."/>
            <person name="Harrison M."/>
            <person name="Strong C."/>
            <person name="Farmer C."/>
            <person name="Delahaunty K."/>
            <person name="Markovic C."/>
            <person name="Hall O."/>
            <person name="Minx P."/>
            <person name="Tomlinson C."/>
            <person name="Mitreva M."/>
            <person name="Nelson J."/>
            <person name="Hou S."/>
            <person name="Wollam A."/>
            <person name="Pepin K.H."/>
            <person name="Johnson M."/>
            <person name="Bhonagiri V."/>
            <person name="Nash W.E."/>
            <person name="Warren W."/>
            <person name="Chinwalla A."/>
            <person name="Mardis E.R."/>
            <person name="Wilson R.K."/>
        </authorList>
    </citation>
    <scope>NUCLEOTIDE SEQUENCE [LARGE SCALE GENOMIC DNA]</scope>
    <source>
        <strain evidence="17 18">ATCC 51271</strain>
    </source>
</reference>
<keyword evidence="12 15" id="KW-0238">DNA-binding</keyword>
<feature type="site" description="Substrate discrimination" evidence="15">
    <location>
        <position position="32"/>
    </location>
</feature>
<dbReference type="HOGENOM" id="CLU_012348_1_1_9"/>
<evidence type="ECO:0000256" key="8">
    <source>
        <dbReference type="ARBA" id="ARBA00022723"/>
    </source>
</evidence>
<proteinExistence type="inferred from homology"/>
<keyword evidence="18" id="KW-1185">Reference proteome</keyword>
<dbReference type="GO" id="GO:0009432">
    <property type="term" value="P:SOS response"/>
    <property type="evidence" value="ECO:0007669"/>
    <property type="project" value="TreeGrafter"/>
</dbReference>
<feature type="domain" description="UmuC" evidence="16">
    <location>
        <begin position="23"/>
        <end position="205"/>
    </location>
</feature>
<dbReference type="Pfam" id="PF00817">
    <property type="entry name" value="IMS"/>
    <property type="match status" value="1"/>
</dbReference>
<dbReference type="STRING" id="592026.GCWU0000282_002557"/>
<dbReference type="GO" id="GO:0003684">
    <property type="term" value="F:damaged DNA binding"/>
    <property type="evidence" value="ECO:0007669"/>
    <property type="project" value="InterPro"/>
</dbReference>
<dbReference type="HAMAP" id="MF_01113">
    <property type="entry name" value="DNApol_IV"/>
    <property type="match status" value="1"/>
</dbReference>
<dbReference type="InterPro" id="IPR053848">
    <property type="entry name" value="IMS_HHH_1"/>
</dbReference>
<comment type="caution">
    <text evidence="17">The sequence shown here is derived from an EMBL/GenBank/DDBJ whole genome shotgun (WGS) entry which is preliminary data.</text>
</comment>
<dbReference type="PANTHER" id="PTHR11076">
    <property type="entry name" value="DNA REPAIR POLYMERASE UMUC / TRANSFERASE FAMILY MEMBER"/>
    <property type="match status" value="1"/>
</dbReference>
<protein>
    <recommendedName>
        <fullName evidence="15">DNA polymerase IV</fullName>
        <shortName evidence="15">Pol IV</shortName>
        <ecNumber evidence="15">2.7.7.7</ecNumber>
    </recommendedName>
</protein>
<evidence type="ECO:0000256" key="7">
    <source>
        <dbReference type="ARBA" id="ARBA00022705"/>
    </source>
</evidence>
<dbReference type="Pfam" id="PF11799">
    <property type="entry name" value="IMS_C"/>
    <property type="match status" value="1"/>
</dbReference>
<keyword evidence="4 15" id="KW-0963">Cytoplasm</keyword>
<evidence type="ECO:0000256" key="4">
    <source>
        <dbReference type="ARBA" id="ARBA00022490"/>
    </source>
</evidence>
<evidence type="ECO:0000256" key="12">
    <source>
        <dbReference type="ARBA" id="ARBA00023125"/>
    </source>
</evidence>
<gene>
    <name evidence="15" type="primary">dinB</name>
    <name evidence="17" type="ORF">GCWU0000282_002557</name>
</gene>
<evidence type="ECO:0000256" key="13">
    <source>
        <dbReference type="ARBA" id="ARBA00023204"/>
    </source>
</evidence>
<keyword evidence="11 15" id="KW-0239">DNA-directed DNA polymerase</keyword>
<keyword evidence="6 15" id="KW-0548">Nucleotidyltransferase</keyword>
<keyword evidence="8 15" id="KW-0479">Metal-binding</keyword>
<dbReference type="CDD" id="cd03586">
    <property type="entry name" value="PolY_Pol_IV_kappa"/>
    <property type="match status" value="1"/>
</dbReference>
<evidence type="ECO:0000256" key="2">
    <source>
        <dbReference type="ARBA" id="ARBA00010945"/>
    </source>
</evidence>
<comment type="similarity">
    <text evidence="2 15">Belongs to the DNA polymerase type-Y family.</text>
</comment>
<dbReference type="Gene3D" id="1.10.150.20">
    <property type="entry name" value="5' to 3' exonuclease, C-terminal subdomain"/>
    <property type="match status" value="1"/>
</dbReference>
<keyword evidence="7 15" id="KW-0235">DNA replication</keyword>
<accession>V2Y2Y6</accession>
<evidence type="ECO:0000313" key="18">
    <source>
        <dbReference type="Proteomes" id="UP000018227"/>
    </source>
</evidence>
<keyword evidence="5 15" id="KW-0808">Transferase</keyword>
<keyword evidence="9 15" id="KW-0227">DNA damage</keyword>
<dbReference type="SUPFAM" id="SSF100879">
    <property type="entry name" value="Lesion bypass DNA polymerase (Y-family), little finger domain"/>
    <property type="match status" value="1"/>
</dbReference>
<feature type="binding site" evidence="15">
    <location>
        <position position="123"/>
    </location>
    <ligand>
        <name>Mg(2+)</name>
        <dbReference type="ChEBI" id="CHEBI:18420"/>
    </ligand>
</feature>
<comment type="function">
    <text evidence="15">Poorly processive, error-prone DNA polymerase involved in untargeted mutagenesis. Copies undamaged DNA at stalled replication forks, which arise in vivo from mismatched or misaligned primer ends. These misaligned primers can be extended by PolIV. Exhibits no 3'-5' exonuclease (proofreading) activity. May be involved in translesional synthesis, in conjunction with the beta clamp from PolIII.</text>
</comment>
<dbReference type="SUPFAM" id="SSF56672">
    <property type="entry name" value="DNA/RNA polymerases"/>
    <property type="match status" value="1"/>
</dbReference>
<dbReference type="GO" id="GO:0042276">
    <property type="term" value="P:error-prone translesion synthesis"/>
    <property type="evidence" value="ECO:0007669"/>
    <property type="project" value="TreeGrafter"/>
</dbReference>
<dbReference type="Gene3D" id="3.30.1490.100">
    <property type="entry name" value="DNA polymerase, Y-family, little finger domain"/>
    <property type="match status" value="1"/>
</dbReference>
<dbReference type="InterPro" id="IPR043502">
    <property type="entry name" value="DNA/RNA_pol_sf"/>
</dbReference>